<dbReference type="Proteomes" id="UP000235388">
    <property type="component" value="Unassembled WGS sequence"/>
</dbReference>
<accession>A0A2N5VEX3</accession>
<keyword evidence="3" id="KW-1185">Reference proteome</keyword>
<gene>
    <name evidence="2" type="ORF">PCANC_12220</name>
</gene>
<comment type="caution">
    <text evidence="2">The sequence shown here is derived from an EMBL/GenBank/DDBJ whole genome shotgun (WGS) entry which is preliminary data.</text>
</comment>
<evidence type="ECO:0000256" key="1">
    <source>
        <dbReference type="SAM" id="MobiDB-lite"/>
    </source>
</evidence>
<dbReference type="EMBL" id="PGCJ01000102">
    <property type="protein sequence ID" value="PLW48539.1"/>
    <property type="molecule type" value="Genomic_DNA"/>
</dbReference>
<feature type="region of interest" description="Disordered" evidence="1">
    <location>
        <begin position="1"/>
        <end position="21"/>
    </location>
</feature>
<dbReference type="AlphaFoldDB" id="A0A2N5VEX3"/>
<reference evidence="2 3" key="1">
    <citation type="submission" date="2017-11" db="EMBL/GenBank/DDBJ databases">
        <title>De novo assembly and phasing of dikaryotic genomes from two isolates of Puccinia coronata f. sp. avenae, the causal agent of oat crown rust.</title>
        <authorList>
            <person name="Miller M.E."/>
            <person name="Zhang Y."/>
            <person name="Omidvar V."/>
            <person name="Sperschneider J."/>
            <person name="Schwessinger B."/>
            <person name="Raley C."/>
            <person name="Palmer J.M."/>
            <person name="Garnica D."/>
            <person name="Upadhyaya N."/>
            <person name="Rathjen J."/>
            <person name="Taylor J.M."/>
            <person name="Park R.F."/>
            <person name="Dodds P.N."/>
            <person name="Hirsch C.D."/>
            <person name="Kianian S.F."/>
            <person name="Figueroa M."/>
        </authorList>
    </citation>
    <scope>NUCLEOTIDE SEQUENCE [LARGE SCALE GENOMIC DNA]</scope>
    <source>
        <strain evidence="2">12NC29</strain>
    </source>
</reference>
<evidence type="ECO:0000313" key="3">
    <source>
        <dbReference type="Proteomes" id="UP000235388"/>
    </source>
</evidence>
<organism evidence="2 3">
    <name type="scientific">Puccinia coronata f. sp. avenae</name>
    <dbReference type="NCBI Taxonomy" id="200324"/>
    <lineage>
        <taxon>Eukaryota</taxon>
        <taxon>Fungi</taxon>
        <taxon>Dikarya</taxon>
        <taxon>Basidiomycota</taxon>
        <taxon>Pucciniomycotina</taxon>
        <taxon>Pucciniomycetes</taxon>
        <taxon>Pucciniales</taxon>
        <taxon>Pucciniaceae</taxon>
        <taxon>Puccinia</taxon>
    </lineage>
</organism>
<name>A0A2N5VEX3_9BASI</name>
<protein>
    <submittedName>
        <fullName evidence="2">Uncharacterized protein</fullName>
    </submittedName>
</protein>
<proteinExistence type="predicted"/>
<evidence type="ECO:0000313" key="2">
    <source>
        <dbReference type="EMBL" id="PLW48539.1"/>
    </source>
</evidence>
<sequence>MDLDLDTTDPNAPSADCPTGNLNRRDCPASPAAQTQNCFHGLFRDSRSFRQLSPKVLL</sequence>